<sequence>MLMPRWMIATGMTMLLATHSSAQLVDVGPPVLPDVLSTLLDAYKPLLSGYAQANLPATIGNCKEGNAPSNCTNVGNLYEVKETFYHVKARWISGLNTMRLDDVAVKFDESSGAMTLSLKLYFAQLPASLLVEACAGSLGCAKFLDSTKTCCGTAKTVAMTATAKCSERAPFLHAFAISDATILPGISLTIDVMGHTFEVADITKSVIQGVKDSAGNFLATQGMDLINSQLQSVFGDKVYCSRASRDAETPPVKPITMPPTMTPVPETPATVGPTRAVQTSNPTTTVEPSTRIVATTTMAPPTTTENLDAAPPANAFTNRPGATRPPLSSTASPMASPLLFLVAVLSLHS</sequence>
<keyword evidence="2" id="KW-0732">Signal</keyword>
<feature type="signal peptide" evidence="2">
    <location>
        <begin position="1"/>
        <end position="22"/>
    </location>
</feature>
<evidence type="ECO:0000313" key="3">
    <source>
        <dbReference type="EMBL" id="ETW01811.1"/>
    </source>
</evidence>
<feature type="chain" id="PRO_5001535201" description="Secreted protein" evidence="2">
    <location>
        <begin position="23"/>
        <end position="349"/>
    </location>
</feature>
<dbReference type="RefSeq" id="XP_008869659.1">
    <property type="nucleotide sequence ID" value="XM_008871437.1"/>
</dbReference>
<gene>
    <name evidence="3" type="ORF">H310_06387</name>
</gene>
<dbReference type="GeneID" id="20083437"/>
<proteinExistence type="predicted"/>
<dbReference type="OrthoDB" id="78337at2759"/>
<name>A0A024U5Y1_9STRA</name>
<accession>A0A024U5Y1</accession>
<dbReference type="EMBL" id="KI913962">
    <property type="protein sequence ID" value="ETW01811.1"/>
    <property type="molecule type" value="Genomic_DNA"/>
</dbReference>
<organism evidence="3">
    <name type="scientific">Aphanomyces invadans</name>
    <dbReference type="NCBI Taxonomy" id="157072"/>
    <lineage>
        <taxon>Eukaryota</taxon>
        <taxon>Sar</taxon>
        <taxon>Stramenopiles</taxon>
        <taxon>Oomycota</taxon>
        <taxon>Saprolegniomycetes</taxon>
        <taxon>Saprolegniales</taxon>
        <taxon>Verrucalvaceae</taxon>
        <taxon>Aphanomyces</taxon>
    </lineage>
</organism>
<reference evidence="3" key="1">
    <citation type="submission" date="2013-12" db="EMBL/GenBank/DDBJ databases">
        <title>The Genome Sequence of Aphanomyces invadans NJM9701.</title>
        <authorList>
            <consortium name="The Broad Institute Genomics Platform"/>
            <person name="Russ C."/>
            <person name="Tyler B."/>
            <person name="van West P."/>
            <person name="Dieguez-Uribeondo J."/>
            <person name="Young S.K."/>
            <person name="Zeng Q."/>
            <person name="Gargeya S."/>
            <person name="Fitzgerald M."/>
            <person name="Abouelleil A."/>
            <person name="Alvarado L."/>
            <person name="Chapman S.B."/>
            <person name="Gainer-Dewar J."/>
            <person name="Goldberg J."/>
            <person name="Griggs A."/>
            <person name="Gujja S."/>
            <person name="Hansen M."/>
            <person name="Howarth C."/>
            <person name="Imamovic A."/>
            <person name="Ireland A."/>
            <person name="Larimer J."/>
            <person name="McCowan C."/>
            <person name="Murphy C."/>
            <person name="Pearson M."/>
            <person name="Poon T.W."/>
            <person name="Priest M."/>
            <person name="Roberts A."/>
            <person name="Saif S."/>
            <person name="Shea T."/>
            <person name="Sykes S."/>
            <person name="Wortman J."/>
            <person name="Nusbaum C."/>
            <person name="Birren B."/>
        </authorList>
    </citation>
    <scope>NUCLEOTIDE SEQUENCE [LARGE SCALE GENOMIC DNA]</scope>
    <source>
        <strain evidence="3">NJM9701</strain>
    </source>
</reference>
<dbReference type="AlphaFoldDB" id="A0A024U5Y1"/>
<evidence type="ECO:0008006" key="4">
    <source>
        <dbReference type="Google" id="ProtNLM"/>
    </source>
</evidence>
<dbReference type="VEuPathDB" id="FungiDB:H310_06387"/>
<evidence type="ECO:0000256" key="2">
    <source>
        <dbReference type="SAM" id="SignalP"/>
    </source>
</evidence>
<feature type="region of interest" description="Disordered" evidence="1">
    <location>
        <begin position="245"/>
        <end position="287"/>
    </location>
</feature>
<protein>
    <recommendedName>
        <fullName evidence="4">Secreted protein</fullName>
    </recommendedName>
</protein>
<evidence type="ECO:0000256" key="1">
    <source>
        <dbReference type="SAM" id="MobiDB-lite"/>
    </source>
</evidence>
<feature type="compositionally biased region" description="Polar residues" evidence="1">
    <location>
        <begin position="276"/>
        <end position="287"/>
    </location>
</feature>
<feature type="compositionally biased region" description="Pro residues" evidence="1">
    <location>
        <begin position="251"/>
        <end position="266"/>
    </location>
</feature>